<organism evidence="1 2">
    <name type="scientific">Chrysodeixis includens</name>
    <name type="common">Soybean looper</name>
    <name type="synonym">Pseudoplusia includens</name>
    <dbReference type="NCBI Taxonomy" id="689277"/>
    <lineage>
        <taxon>Eukaryota</taxon>
        <taxon>Metazoa</taxon>
        <taxon>Ecdysozoa</taxon>
        <taxon>Arthropoda</taxon>
        <taxon>Hexapoda</taxon>
        <taxon>Insecta</taxon>
        <taxon>Pterygota</taxon>
        <taxon>Neoptera</taxon>
        <taxon>Endopterygota</taxon>
        <taxon>Lepidoptera</taxon>
        <taxon>Glossata</taxon>
        <taxon>Ditrysia</taxon>
        <taxon>Noctuoidea</taxon>
        <taxon>Noctuidae</taxon>
        <taxon>Plusiinae</taxon>
        <taxon>Chrysodeixis</taxon>
    </lineage>
</organism>
<gene>
    <name evidence="1" type="ORF">CINC_LOCUS139</name>
</gene>
<keyword evidence="2" id="KW-1185">Reference proteome</keyword>
<reference evidence="1" key="1">
    <citation type="submission" date="2021-12" db="EMBL/GenBank/DDBJ databases">
        <authorList>
            <person name="King R."/>
        </authorList>
    </citation>
    <scope>NUCLEOTIDE SEQUENCE</scope>
</reference>
<sequence length="123" mass="13873">MPQTISLQSHQPGRCFRREPYFLVASRFRFCFLTLRVTDDWNRSGFTLTRLVRLGSCGSDSPSWERLSSEKSKVSFTRLVSSSSCSTASFRFLGDMLVLPSLMQMSPANERTSAITYSNTPVA</sequence>
<proteinExistence type="predicted"/>
<protein>
    <submittedName>
        <fullName evidence="1">Uncharacterized protein</fullName>
    </submittedName>
</protein>
<dbReference type="EMBL" id="LR824004">
    <property type="protein sequence ID" value="CAD0193842.1"/>
    <property type="molecule type" value="Genomic_DNA"/>
</dbReference>
<dbReference type="Proteomes" id="UP001154114">
    <property type="component" value="Chromosome 1"/>
</dbReference>
<name>A0A9N8KNY5_CHRIL</name>
<dbReference type="AlphaFoldDB" id="A0A9N8KNY5"/>
<evidence type="ECO:0000313" key="2">
    <source>
        <dbReference type="Proteomes" id="UP001154114"/>
    </source>
</evidence>
<accession>A0A9N8KNY5</accession>
<evidence type="ECO:0000313" key="1">
    <source>
        <dbReference type="EMBL" id="CAD0193842.1"/>
    </source>
</evidence>